<dbReference type="EMBL" id="FMHT01000003">
    <property type="protein sequence ID" value="SCL18156.1"/>
    <property type="molecule type" value="Genomic_DNA"/>
</dbReference>
<evidence type="ECO:0000256" key="2">
    <source>
        <dbReference type="SAM" id="Phobius"/>
    </source>
</evidence>
<organism evidence="3 4">
    <name type="scientific">Micromonospora nigra</name>
    <dbReference type="NCBI Taxonomy" id="145857"/>
    <lineage>
        <taxon>Bacteria</taxon>
        <taxon>Bacillati</taxon>
        <taxon>Actinomycetota</taxon>
        <taxon>Actinomycetes</taxon>
        <taxon>Micromonosporales</taxon>
        <taxon>Micromonosporaceae</taxon>
        <taxon>Micromonospora</taxon>
    </lineage>
</organism>
<evidence type="ECO:0008006" key="5">
    <source>
        <dbReference type="Google" id="ProtNLM"/>
    </source>
</evidence>
<feature type="region of interest" description="Disordered" evidence="1">
    <location>
        <begin position="1"/>
        <end position="27"/>
    </location>
</feature>
<keyword evidence="2" id="KW-1133">Transmembrane helix</keyword>
<feature type="transmembrane region" description="Helical" evidence="2">
    <location>
        <begin position="37"/>
        <end position="61"/>
    </location>
</feature>
<proteinExistence type="predicted"/>
<feature type="transmembrane region" description="Helical" evidence="2">
    <location>
        <begin position="142"/>
        <end position="164"/>
    </location>
</feature>
<sequence length="190" mass="21723">MAKRYRRRARAARSWHAGQTVSPVAERKPRSRWRPGYWLRHPALGVPIGAFVALLVAYLGVVSLHERNEMMARGERAVGTVRELHGRNWSASVAFTTRAGEQVIAWVGHPPWNEPYIGEDVDLSYDRDRPERAYLSGDEPGLLPVILFLGGAVALGVAQTWWLWRNWSRLRNEADAWRSRRPVPRLGARR</sequence>
<feature type="compositionally biased region" description="Basic residues" evidence="1">
    <location>
        <begin position="1"/>
        <end position="13"/>
    </location>
</feature>
<dbReference type="Proteomes" id="UP000199699">
    <property type="component" value="Unassembled WGS sequence"/>
</dbReference>
<dbReference type="AlphaFoldDB" id="A0A1C6RLV9"/>
<dbReference type="OrthoDB" id="3392781at2"/>
<keyword evidence="2" id="KW-0472">Membrane</keyword>
<keyword evidence="4" id="KW-1185">Reference proteome</keyword>
<keyword evidence="2" id="KW-0812">Transmembrane</keyword>
<evidence type="ECO:0000256" key="1">
    <source>
        <dbReference type="SAM" id="MobiDB-lite"/>
    </source>
</evidence>
<dbReference type="STRING" id="145857.GA0070616_1445"/>
<name>A0A1C6RLV9_9ACTN</name>
<protein>
    <recommendedName>
        <fullName evidence="5">DUF3592 domain-containing protein</fullName>
    </recommendedName>
</protein>
<reference evidence="3 4" key="1">
    <citation type="submission" date="2016-06" db="EMBL/GenBank/DDBJ databases">
        <authorList>
            <person name="Kjaerup R.B."/>
            <person name="Dalgaard T.S."/>
            <person name="Juul-Madsen H.R."/>
        </authorList>
    </citation>
    <scope>NUCLEOTIDE SEQUENCE [LARGE SCALE GENOMIC DNA]</scope>
    <source>
        <strain evidence="3 4">DSM 43818</strain>
    </source>
</reference>
<accession>A0A1C6RLV9</accession>
<evidence type="ECO:0000313" key="4">
    <source>
        <dbReference type="Proteomes" id="UP000199699"/>
    </source>
</evidence>
<evidence type="ECO:0000313" key="3">
    <source>
        <dbReference type="EMBL" id="SCL18156.1"/>
    </source>
</evidence>
<gene>
    <name evidence="3" type="ORF">GA0070616_1445</name>
</gene>